<evidence type="ECO:0000313" key="3">
    <source>
        <dbReference type="Proteomes" id="UP000093159"/>
    </source>
</evidence>
<dbReference type="RefSeq" id="WP_066179621.1">
    <property type="nucleotide sequence ID" value="NZ_LDIR01000003.1"/>
</dbReference>
<keyword evidence="1" id="KW-0472">Membrane</keyword>
<protein>
    <submittedName>
        <fullName evidence="2">Uncharacterized protein</fullName>
    </submittedName>
</protein>
<feature type="transmembrane region" description="Helical" evidence="1">
    <location>
        <begin position="6"/>
        <end position="24"/>
    </location>
</feature>
<dbReference type="Proteomes" id="UP000093159">
    <property type="component" value="Unassembled WGS sequence"/>
</dbReference>
<gene>
    <name evidence="2" type="ORF">AAX28_01709</name>
</gene>
<evidence type="ECO:0000256" key="1">
    <source>
        <dbReference type="SAM" id="Phobius"/>
    </source>
</evidence>
<accession>A0ABX2YAX1</accession>
<keyword evidence="1" id="KW-1133">Transmembrane helix</keyword>
<proteinExistence type="predicted"/>
<organism evidence="2 3">
    <name type="scientific">Arcobacter porcinus</name>
    <dbReference type="NCBI Taxonomy" id="1935204"/>
    <lineage>
        <taxon>Bacteria</taxon>
        <taxon>Pseudomonadati</taxon>
        <taxon>Campylobacterota</taxon>
        <taxon>Epsilonproteobacteria</taxon>
        <taxon>Campylobacterales</taxon>
        <taxon>Arcobacteraceae</taxon>
        <taxon>Arcobacter</taxon>
    </lineage>
</organism>
<name>A0ABX2YAX1_9BACT</name>
<comment type="caution">
    <text evidence="2">The sequence shown here is derived from an EMBL/GenBank/DDBJ whole genome shotgun (WGS) entry which is preliminary data.</text>
</comment>
<sequence>MKFFMYLILIFLYILLIYQIYKLYKNYIKYKYDNDHLQSKNDLQMTEVEVIENCQDDEIQSKQEIEYNDEYDFDILVKKSLYNPMKDGLYGFSNLYDLVICKHELIDEPFHSNFYEILIFLSDNEFMIVDPSSKVINLNIRDENNQMKTSKSYNVFSLKDIYEFVIKSLFNKMLKLKKEDTQNIIIAIFVVLLEKSTHYNASESTANMMMRILNSYKYKDEIMNIVQLIKSDSNEYSFIKESINTSLLNIETYPYNDFEIQKPLKIREELPQKYLKNF</sequence>
<keyword evidence="3" id="KW-1185">Reference proteome</keyword>
<evidence type="ECO:0000313" key="2">
    <source>
        <dbReference type="EMBL" id="OCL90890.1"/>
    </source>
</evidence>
<dbReference type="EMBL" id="LDIR01000003">
    <property type="protein sequence ID" value="OCL90890.1"/>
    <property type="molecule type" value="Genomic_DNA"/>
</dbReference>
<reference evidence="2 3" key="1">
    <citation type="submission" date="2015-05" db="EMBL/GenBank/DDBJ databases">
        <authorList>
            <person name="Rovetto F."/>
            <person name="Cocolin L."/>
            <person name="Illeghems K."/>
            <person name="Van Nieuwerburgh F."/>
            <person name="Houf K."/>
        </authorList>
    </citation>
    <scope>NUCLEOTIDE SEQUENCE [LARGE SCALE GENOMIC DNA]</scope>
    <source>
        <strain evidence="2 3">117434</strain>
    </source>
</reference>
<keyword evidence="1" id="KW-0812">Transmembrane</keyword>